<proteinExistence type="predicted"/>
<evidence type="ECO:0000313" key="2">
    <source>
        <dbReference type="Proteomes" id="UP000695000"/>
    </source>
</evidence>
<reference evidence="3" key="1">
    <citation type="submission" date="2025-08" db="UniProtKB">
        <authorList>
            <consortium name="RefSeq"/>
        </authorList>
    </citation>
    <scope>IDENTIFICATION</scope>
    <source>
        <tissue evidence="3">Whole Larva</tissue>
    </source>
</reference>
<dbReference type="GeneID" id="108569754"/>
<dbReference type="PROSITE" id="PS51462">
    <property type="entry name" value="NUDIX"/>
    <property type="match status" value="1"/>
</dbReference>
<evidence type="ECO:0000259" key="1">
    <source>
        <dbReference type="PROSITE" id="PS51462"/>
    </source>
</evidence>
<organism evidence="2 3">
    <name type="scientific">Nicrophorus vespilloides</name>
    <name type="common">Boreal carrion beetle</name>
    <dbReference type="NCBI Taxonomy" id="110193"/>
    <lineage>
        <taxon>Eukaryota</taxon>
        <taxon>Metazoa</taxon>
        <taxon>Ecdysozoa</taxon>
        <taxon>Arthropoda</taxon>
        <taxon>Hexapoda</taxon>
        <taxon>Insecta</taxon>
        <taxon>Pterygota</taxon>
        <taxon>Neoptera</taxon>
        <taxon>Endopterygota</taxon>
        <taxon>Coleoptera</taxon>
        <taxon>Polyphaga</taxon>
        <taxon>Staphyliniformia</taxon>
        <taxon>Silphidae</taxon>
        <taxon>Nicrophorinae</taxon>
        <taxon>Nicrophorus</taxon>
    </lineage>
</organism>
<sequence>MADSVEHYIQSVLDGSPHSSDLSELCDFTLTEHNAALETQGISPRADPTKKLVMGDNITYIVAGIIINDEGEVLMIQEAKESCAGKWYLPAGRMEKGETICAATEREVLEETGYQIKCKSLIMIECAKGTWFRFVSVGVVVGGSLKTPAQADSESIQAKWTLDLAELTLRSNDIVPLIMRAKGMAQARRSSDQTWHSDILPMNTAYPKLLLRLLVVIRKKSNNKVFVLLSEKTALHLPTCEIHPSKSVYSTLKRFMVEIFGADVSVHRPHGILSMEMDATNEPHGACLTMLVVFKGSLEEVPIIGKYVWHEVSKTLSNALAMRVAGKNSTIHLNVIN</sequence>
<dbReference type="RefSeq" id="XP_017786956.1">
    <property type="nucleotide sequence ID" value="XM_017931467.1"/>
</dbReference>
<evidence type="ECO:0000313" key="3">
    <source>
        <dbReference type="RefSeq" id="XP_017786956.1"/>
    </source>
</evidence>
<dbReference type="Pfam" id="PF00293">
    <property type="entry name" value="NUDIX"/>
    <property type="match status" value="1"/>
</dbReference>
<dbReference type="InterPro" id="IPR015797">
    <property type="entry name" value="NUDIX_hydrolase-like_dom_sf"/>
</dbReference>
<accession>A0ABM1NJF6</accession>
<dbReference type="SUPFAM" id="SSF55811">
    <property type="entry name" value="Nudix"/>
    <property type="match status" value="1"/>
</dbReference>
<protein>
    <submittedName>
        <fullName evidence="3">8-oxo-dGDP phosphatase NUDT18</fullName>
    </submittedName>
</protein>
<name>A0ABM1NJF6_NICVS</name>
<feature type="domain" description="Nudix hydrolase" evidence="1">
    <location>
        <begin position="58"/>
        <end position="186"/>
    </location>
</feature>
<keyword evidence="2" id="KW-1185">Reference proteome</keyword>
<dbReference type="PANTHER" id="PTHR22769">
    <property type="entry name" value="MUTT/NUDIX HYDROLASE"/>
    <property type="match status" value="1"/>
</dbReference>
<dbReference type="Gene3D" id="3.90.79.10">
    <property type="entry name" value="Nucleoside Triphosphate Pyrophosphohydrolase"/>
    <property type="match status" value="1"/>
</dbReference>
<dbReference type="InterPro" id="IPR000086">
    <property type="entry name" value="NUDIX_hydrolase_dom"/>
</dbReference>
<gene>
    <name evidence="3" type="primary">LOC108569754</name>
</gene>
<dbReference type="Proteomes" id="UP000695000">
    <property type="component" value="Unplaced"/>
</dbReference>
<dbReference type="PANTHER" id="PTHR22769:SF56">
    <property type="entry name" value="8-OXO-DGDP PHOSPHATASE NUDT18"/>
    <property type="match status" value="1"/>
</dbReference>